<dbReference type="PANTHER" id="PTHR15462">
    <property type="entry name" value="SERINE PROTEASE"/>
    <property type="match status" value="1"/>
</dbReference>
<dbReference type="InterPro" id="IPR001314">
    <property type="entry name" value="Peptidase_S1A"/>
</dbReference>
<protein>
    <submittedName>
        <fullName evidence="4">Trypsin-like serine protease</fullName>
    </submittedName>
</protein>
<name>A0ABQ6LJJ1_9RHOB</name>
<evidence type="ECO:0000256" key="1">
    <source>
        <dbReference type="ARBA" id="ARBA00022729"/>
    </source>
</evidence>
<evidence type="ECO:0000313" key="5">
    <source>
        <dbReference type="Proteomes" id="UP001239909"/>
    </source>
</evidence>
<dbReference type="InterPro" id="IPR009003">
    <property type="entry name" value="Peptidase_S1_PA"/>
</dbReference>
<feature type="domain" description="Peptidase S1" evidence="3">
    <location>
        <begin position="19"/>
        <end position="248"/>
    </location>
</feature>
<reference evidence="4 5" key="1">
    <citation type="submission" date="2023-04" db="EMBL/GenBank/DDBJ databases">
        <title>Marinoamorphus aggregata gen. nov., sp. Nov., isolate from tissue of brittle star Ophioplocus japonicus.</title>
        <authorList>
            <person name="Kawano K."/>
            <person name="Sawayama S."/>
            <person name="Nakagawa S."/>
        </authorList>
    </citation>
    <scope>NUCLEOTIDE SEQUENCE [LARGE SCALE GENOMIC DNA]</scope>
    <source>
        <strain evidence="4 5">NKW23</strain>
    </source>
</reference>
<dbReference type="PRINTS" id="PR00722">
    <property type="entry name" value="CHYMOTRYPSIN"/>
</dbReference>
<comment type="caution">
    <text evidence="4">The sequence shown here is derived from an EMBL/GenBank/DDBJ whole genome shotgun (WGS) entry which is preliminary data.</text>
</comment>
<feature type="chain" id="PRO_5045870103" evidence="2">
    <location>
        <begin position="23"/>
        <end position="248"/>
    </location>
</feature>
<dbReference type="PANTHER" id="PTHR15462:SF8">
    <property type="entry name" value="SERINE PROTEASE"/>
    <property type="match status" value="1"/>
</dbReference>
<dbReference type="Gene3D" id="2.40.10.10">
    <property type="entry name" value="Trypsin-like serine proteases"/>
    <property type="match status" value="2"/>
</dbReference>
<dbReference type="Pfam" id="PF13365">
    <property type="entry name" value="Trypsin_2"/>
    <property type="match status" value="1"/>
</dbReference>
<dbReference type="PROSITE" id="PS00134">
    <property type="entry name" value="TRYPSIN_HIS"/>
    <property type="match status" value="1"/>
</dbReference>
<dbReference type="RefSeq" id="WP_285669572.1">
    <property type="nucleotide sequence ID" value="NZ_BSYI01000001.1"/>
</dbReference>
<keyword evidence="5" id="KW-1185">Reference proteome</keyword>
<dbReference type="InterPro" id="IPR043504">
    <property type="entry name" value="Peptidase_S1_PA_chymotrypsin"/>
</dbReference>
<dbReference type="Proteomes" id="UP001239909">
    <property type="component" value="Unassembled WGS sequence"/>
</dbReference>
<dbReference type="InterPro" id="IPR018114">
    <property type="entry name" value="TRYPSIN_HIS"/>
</dbReference>
<dbReference type="EMBL" id="BSYI01000001">
    <property type="protein sequence ID" value="GMG80948.1"/>
    <property type="molecule type" value="Genomic_DNA"/>
</dbReference>
<dbReference type="SMART" id="SM00020">
    <property type="entry name" value="Tryp_SPc"/>
    <property type="match status" value="1"/>
</dbReference>
<evidence type="ECO:0000313" key="4">
    <source>
        <dbReference type="EMBL" id="GMG80948.1"/>
    </source>
</evidence>
<keyword evidence="1 2" id="KW-0732">Signal</keyword>
<proteinExistence type="predicted"/>
<evidence type="ECO:0000259" key="3">
    <source>
        <dbReference type="PROSITE" id="PS50240"/>
    </source>
</evidence>
<feature type="signal peptide" evidence="2">
    <location>
        <begin position="1"/>
        <end position="22"/>
    </location>
</feature>
<dbReference type="InterPro" id="IPR001254">
    <property type="entry name" value="Trypsin_dom"/>
</dbReference>
<dbReference type="PROSITE" id="PS50240">
    <property type="entry name" value="TRYPSIN_DOM"/>
    <property type="match status" value="1"/>
</dbReference>
<evidence type="ECO:0000256" key="2">
    <source>
        <dbReference type="SAM" id="SignalP"/>
    </source>
</evidence>
<organism evidence="4 5">
    <name type="scientific">Paralimibaculum aggregatum</name>
    <dbReference type="NCBI Taxonomy" id="3036245"/>
    <lineage>
        <taxon>Bacteria</taxon>
        <taxon>Pseudomonadati</taxon>
        <taxon>Pseudomonadota</taxon>
        <taxon>Alphaproteobacteria</taxon>
        <taxon>Rhodobacterales</taxon>
        <taxon>Paracoccaceae</taxon>
        <taxon>Paralimibaculum</taxon>
    </lineage>
</organism>
<accession>A0ABQ6LJJ1</accession>
<gene>
    <name evidence="4" type="ORF">LNKW23_01600</name>
</gene>
<sequence>MRLTLRWLCAAIALCLASAAGATSLELLELRRMLTVDEHAEWRGVGRVNIATFSERGMCTGTLIAEDLVLTAAHCVISARTGKLYEPGNIHFVAGWRMGSKVAESRASSIAIHPSYRPRRGGEGTRRGLDLALLRLRTPIPAEIAPPFAIGPPRLVRRPLTLISYRRDRAHALTRQDGCDLKRAQANLLLLGCDVTFGASGSPVFASENGQTRLVAVISAMSESRGQSFAWAVMVDRSVFAEVLARLD</sequence>
<dbReference type="SUPFAM" id="SSF50494">
    <property type="entry name" value="Trypsin-like serine proteases"/>
    <property type="match status" value="1"/>
</dbReference>
<dbReference type="InterPro" id="IPR050966">
    <property type="entry name" value="Glutamyl_endopeptidase"/>
</dbReference>